<sequence>MQRIPDVSRSHTIPVLAPADLRAALPMTEAAHQTVTVGRQAVKRILRKEDHRLLAIVGPCSIHDPEAALNYASRLQALSEELADRLCIVMRVYFEKPRTTVGWKGLLHDPYLDGSDNMPEGLRIARQLLLDINAMGLPAGTEMLDPLTPPYYEDLITWSAIGARTTESQTHREMASGLSMPVGFKNSTDGNLQVAIHALEAASHPHTFLSIDQAGRSCMVRTAGNPWGHVVLRGGSRGPNYDKQSLEQATVQLRQAGMEPVLMVDCSHANANKQHERQELVWNE</sequence>
<dbReference type="GO" id="GO:0003849">
    <property type="term" value="F:3-deoxy-7-phosphoheptulonate synthase activity"/>
    <property type="evidence" value="ECO:0007669"/>
    <property type="project" value="UniProtKB-EC"/>
</dbReference>
<keyword evidence="7" id="KW-0057">Aromatic amino acid biosynthesis</keyword>
<accession>A0A938B689</accession>
<dbReference type="AlphaFoldDB" id="A0A938B689"/>
<comment type="pathway">
    <text evidence="2">Metabolic intermediate biosynthesis; chorismate biosynthesis; chorismate from D-erythrose 4-phosphate and phosphoenolpyruvate: step 1/7.</text>
</comment>
<dbReference type="GO" id="GO:0008652">
    <property type="term" value="P:amino acid biosynthetic process"/>
    <property type="evidence" value="ECO:0007669"/>
    <property type="project" value="UniProtKB-KW"/>
</dbReference>
<feature type="domain" description="DAHP synthetase I/KDSA" evidence="12">
    <location>
        <begin position="44"/>
        <end position="282"/>
    </location>
</feature>
<dbReference type="Gene3D" id="3.20.20.70">
    <property type="entry name" value="Aldolase class I"/>
    <property type="match status" value="1"/>
</dbReference>
<dbReference type="GO" id="GO:0005737">
    <property type="term" value="C:cytoplasm"/>
    <property type="evidence" value="ECO:0007669"/>
    <property type="project" value="TreeGrafter"/>
</dbReference>
<dbReference type="Proteomes" id="UP000712673">
    <property type="component" value="Unassembled WGS sequence"/>
</dbReference>
<evidence type="ECO:0000256" key="4">
    <source>
        <dbReference type="ARBA" id="ARBA00012694"/>
    </source>
</evidence>
<keyword evidence="6 13" id="KW-0808">Transferase</keyword>
<dbReference type="SUPFAM" id="SSF51569">
    <property type="entry name" value="Aldolase"/>
    <property type="match status" value="1"/>
</dbReference>
<evidence type="ECO:0000256" key="2">
    <source>
        <dbReference type="ARBA" id="ARBA00004688"/>
    </source>
</evidence>
<comment type="catalytic activity">
    <reaction evidence="11">
        <text>D-erythrose 4-phosphate + phosphoenolpyruvate + H2O = 7-phospho-2-dehydro-3-deoxy-D-arabino-heptonate + phosphate</text>
        <dbReference type="Rhea" id="RHEA:14717"/>
        <dbReference type="ChEBI" id="CHEBI:15377"/>
        <dbReference type="ChEBI" id="CHEBI:16897"/>
        <dbReference type="ChEBI" id="CHEBI:43474"/>
        <dbReference type="ChEBI" id="CHEBI:58394"/>
        <dbReference type="ChEBI" id="CHEBI:58702"/>
        <dbReference type="EC" id="2.5.1.54"/>
    </reaction>
</comment>
<proteinExistence type="inferred from homology"/>
<dbReference type="InterPro" id="IPR013785">
    <property type="entry name" value="Aldolase_TIM"/>
</dbReference>
<dbReference type="EC" id="2.5.1.54" evidence="4"/>
<dbReference type="Pfam" id="PF00793">
    <property type="entry name" value="DAHP_synth_1"/>
    <property type="match status" value="1"/>
</dbReference>
<evidence type="ECO:0000259" key="12">
    <source>
        <dbReference type="Pfam" id="PF00793"/>
    </source>
</evidence>
<dbReference type="PANTHER" id="PTHR21225:SF12">
    <property type="entry name" value="PHOSPHO-2-DEHYDRO-3-DEOXYHEPTONATE ALDOLASE, TYROSINE-INHIBITED"/>
    <property type="match status" value="1"/>
</dbReference>
<dbReference type="NCBIfam" id="TIGR00034">
    <property type="entry name" value="aroFGH"/>
    <property type="match status" value="1"/>
</dbReference>
<dbReference type="InterPro" id="IPR006218">
    <property type="entry name" value="DAHP1/KDSA"/>
</dbReference>
<organism evidence="13 14">
    <name type="scientific">Tectimicrobiota bacterium</name>
    <dbReference type="NCBI Taxonomy" id="2528274"/>
    <lineage>
        <taxon>Bacteria</taxon>
        <taxon>Pseudomonadati</taxon>
        <taxon>Nitrospinota/Tectimicrobiota group</taxon>
        <taxon>Candidatus Tectimicrobiota</taxon>
    </lineage>
</organism>
<evidence type="ECO:0000256" key="7">
    <source>
        <dbReference type="ARBA" id="ARBA00023141"/>
    </source>
</evidence>
<comment type="similarity">
    <text evidence="3">Belongs to the class-I DAHP synthase family.</text>
</comment>
<comment type="caution">
    <text evidence="13">The sequence shown here is derived from an EMBL/GenBank/DDBJ whole genome shotgun (WGS) entry which is preliminary data.</text>
</comment>
<evidence type="ECO:0000256" key="8">
    <source>
        <dbReference type="ARBA" id="ARBA00031111"/>
    </source>
</evidence>
<evidence type="ECO:0000256" key="10">
    <source>
        <dbReference type="ARBA" id="ARBA00032193"/>
    </source>
</evidence>
<evidence type="ECO:0000313" key="14">
    <source>
        <dbReference type="Proteomes" id="UP000712673"/>
    </source>
</evidence>
<evidence type="ECO:0000256" key="3">
    <source>
        <dbReference type="ARBA" id="ARBA00007985"/>
    </source>
</evidence>
<evidence type="ECO:0000256" key="9">
    <source>
        <dbReference type="ARBA" id="ARBA00031349"/>
    </source>
</evidence>
<keyword evidence="5" id="KW-0028">Amino-acid biosynthesis</keyword>
<evidence type="ECO:0000256" key="6">
    <source>
        <dbReference type="ARBA" id="ARBA00022679"/>
    </source>
</evidence>
<reference evidence="13" key="1">
    <citation type="submission" date="2019-03" db="EMBL/GenBank/DDBJ databases">
        <title>Lake Tanganyika Metagenome-Assembled Genomes (MAGs).</title>
        <authorList>
            <person name="Tran P."/>
        </authorList>
    </citation>
    <scope>NUCLEOTIDE SEQUENCE</scope>
    <source>
        <strain evidence="13">K_DeepCast_65m_m2_066</strain>
    </source>
</reference>
<dbReference type="EMBL" id="VGLS01000914">
    <property type="protein sequence ID" value="MBM3226453.1"/>
    <property type="molecule type" value="Genomic_DNA"/>
</dbReference>
<gene>
    <name evidence="13" type="ORF">FJZ47_22035</name>
</gene>
<evidence type="ECO:0000256" key="1">
    <source>
        <dbReference type="ARBA" id="ARBA00003726"/>
    </source>
</evidence>
<evidence type="ECO:0000256" key="5">
    <source>
        <dbReference type="ARBA" id="ARBA00022605"/>
    </source>
</evidence>
<dbReference type="NCBIfam" id="NF009395">
    <property type="entry name" value="PRK12755.1"/>
    <property type="match status" value="1"/>
</dbReference>
<name>A0A938B689_UNCTE</name>
<evidence type="ECO:0000313" key="13">
    <source>
        <dbReference type="EMBL" id="MBM3226453.1"/>
    </source>
</evidence>
<dbReference type="InterPro" id="IPR006219">
    <property type="entry name" value="DAHP_synth_1"/>
</dbReference>
<feature type="non-terminal residue" evidence="13">
    <location>
        <position position="284"/>
    </location>
</feature>
<protein>
    <recommendedName>
        <fullName evidence="4">3-deoxy-7-phosphoheptulonate synthase</fullName>
        <ecNumber evidence="4">2.5.1.54</ecNumber>
    </recommendedName>
    <alternativeName>
        <fullName evidence="10">3-deoxy-D-arabino-heptulosonate 7-phosphate synthase</fullName>
    </alternativeName>
    <alternativeName>
        <fullName evidence="9">DAHP synthase</fullName>
    </alternativeName>
    <alternativeName>
        <fullName evidence="8">Phospho-2-keto-3-deoxyheptonate aldolase</fullName>
    </alternativeName>
</protein>
<evidence type="ECO:0000256" key="11">
    <source>
        <dbReference type="ARBA" id="ARBA00047508"/>
    </source>
</evidence>
<dbReference type="GO" id="GO:0009073">
    <property type="term" value="P:aromatic amino acid family biosynthetic process"/>
    <property type="evidence" value="ECO:0007669"/>
    <property type="project" value="UniProtKB-KW"/>
</dbReference>
<comment type="function">
    <text evidence="1">Stereospecific condensation of phosphoenolpyruvate (PEP) and D-erythrose-4-phosphate (E4P) giving rise to 3-deoxy-D-arabino-heptulosonate-7-phosphate (DAHP).</text>
</comment>
<dbReference type="PANTHER" id="PTHR21225">
    <property type="entry name" value="PHOSPHO-2-DEHYDRO-3-DEOXYHEPTONATE ALDOLASE DAHP SYNTHETASE"/>
    <property type="match status" value="1"/>
</dbReference>